<proteinExistence type="predicted"/>
<evidence type="ECO:0000313" key="2">
    <source>
        <dbReference type="EMBL" id="KWT77362.1"/>
    </source>
</evidence>
<reference evidence="2 3" key="1">
    <citation type="submission" date="2015-11" db="EMBL/GenBank/DDBJ databases">
        <authorList>
            <person name="Lin W."/>
        </authorList>
    </citation>
    <scope>NUCLEOTIDE SEQUENCE [LARGE SCALE GENOMIC DNA]</scope>
    <source>
        <strain evidence="2 3">HCH-1</strain>
    </source>
</reference>
<protein>
    <submittedName>
        <fullName evidence="2">Uncharacterized protein</fullName>
    </submittedName>
</protein>
<accession>A0ABR5SF79</accession>
<name>A0ABR5SF79_9BACT</name>
<keyword evidence="3" id="KW-1185">Reference proteome</keyword>
<feature type="compositionally biased region" description="Basic and acidic residues" evidence="1">
    <location>
        <begin position="78"/>
        <end position="87"/>
    </location>
</feature>
<feature type="region of interest" description="Disordered" evidence="1">
    <location>
        <begin position="76"/>
        <end position="99"/>
    </location>
</feature>
<evidence type="ECO:0000256" key="1">
    <source>
        <dbReference type="SAM" id="MobiDB-lite"/>
    </source>
</evidence>
<dbReference type="RefSeq" id="WP_085053665.1">
    <property type="nucleotide sequence ID" value="NZ_LNQR01000123.1"/>
</dbReference>
<evidence type="ECO:0000313" key="3">
    <source>
        <dbReference type="Proteomes" id="UP000060487"/>
    </source>
</evidence>
<comment type="caution">
    <text evidence="2">The sequence shown here is derived from an EMBL/GenBank/DDBJ whole genome shotgun (WGS) entry which is preliminary data.</text>
</comment>
<gene>
    <name evidence="2" type="ORF">ASN18_3057</name>
</gene>
<dbReference type="EMBL" id="LNQR01000123">
    <property type="protein sequence ID" value="KWT77362.1"/>
    <property type="molecule type" value="Genomic_DNA"/>
</dbReference>
<organism evidence="2 3">
    <name type="scientific">Candidatus Magnetominusculus xianensis</name>
    <dbReference type="NCBI Taxonomy" id="1748249"/>
    <lineage>
        <taxon>Bacteria</taxon>
        <taxon>Pseudomonadati</taxon>
        <taxon>Nitrospirota</taxon>
        <taxon>Nitrospiria</taxon>
        <taxon>Nitrospirales</taxon>
        <taxon>Nitrospiraceae</taxon>
        <taxon>Candidatus Magnetominusculus</taxon>
    </lineage>
</organism>
<dbReference type="Proteomes" id="UP000060487">
    <property type="component" value="Unassembled WGS sequence"/>
</dbReference>
<sequence length="220" mass="24428">MRRNGNVLVASLKDVNPDFQQMVKSGAFRNRSVAINPDMTLRHVGFLGAVPPAVKGLKPVQFRDQGAAVEFEFAIAEPDQKPERDQNKQPGTQQFSARDEIAEITELRQQVEALRRDNRKNDFTAFCDKLGTIGKLTPAQKSLVAEFMEIMHGAGTYMFSDTGERPAIEVFKEFIEALPTQVHMKEIATKEFAAGKNVNPDIALGQQIADSLKHSGSMRP</sequence>